<name>A0A9J6DEY0_RHIMP</name>
<dbReference type="AlphaFoldDB" id="A0A9J6DEY0"/>
<gene>
    <name evidence="1" type="ORF">HPB51_002477</name>
</gene>
<proteinExistence type="predicted"/>
<comment type="caution">
    <text evidence="1">The sequence shown here is derived from an EMBL/GenBank/DDBJ whole genome shotgun (WGS) entry which is preliminary data.</text>
</comment>
<dbReference type="EMBL" id="JABSTU010000009">
    <property type="protein sequence ID" value="KAH8020528.1"/>
    <property type="molecule type" value="Genomic_DNA"/>
</dbReference>
<protein>
    <submittedName>
        <fullName evidence="1">Uncharacterized protein</fullName>
    </submittedName>
</protein>
<organism evidence="1 2">
    <name type="scientific">Rhipicephalus microplus</name>
    <name type="common">Cattle tick</name>
    <name type="synonym">Boophilus microplus</name>
    <dbReference type="NCBI Taxonomy" id="6941"/>
    <lineage>
        <taxon>Eukaryota</taxon>
        <taxon>Metazoa</taxon>
        <taxon>Ecdysozoa</taxon>
        <taxon>Arthropoda</taxon>
        <taxon>Chelicerata</taxon>
        <taxon>Arachnida</taxon>
        <taxon>Acari</taxon>
        <taxon>Parasitiformes</taxon>
        <taxon>Ixodida</taxon>
        <taxon>Ixodoidea</taxon>
        <taxon>Ixodidae</taxon>
        <taxon>Rhipicephalinae</taxon>
        <taxon>Rhipicephalus</taxon>
        <taxon>Boophilus</taxon>
    </lineage>
</organism>
<evidence type="ECO:0000313" key="2">
    <source>
        <dbReference type="Proteomes" id="UP000821866"/>
    </source>
</evidence>
<reference evidence="1" key="2">
    <citation type="submission" date="2021-09" db="EMBL/GenBank/DDBJ databases">
        <authorList>
            <person name="Jia N."/>
            <person name="Wang J."/>
            <person name="Shi W."/>
            <person name="Du L."/>
            <person name="Sun Y."/>
            <person name="Zhan W."/>
            <person name="Jiang J."/>
            <person name="Wang Q."/>
            <person name="Zhang B."/>
            <person name="Ji P."/>
            <person name="Sakyi L.B."/>
            <person name="Cui X."/>
            <person name="Yuan T."/>
            <person name="Jiang B."/>
            <person name="Yang W."/>
            <person name="Lam T.T.-Y."/>
            <person name="Chang Q."/>
            <person name="Ding S."/>
            <person name="Wang X."/>
            <person name="Zhu J."/>
            <person name="Ruan X."/>
            <person name="Zhao L."/>
            <person name="Wei J."/>
            <person name="Que T."/>
            <person name="Du C."/>
            <person name="Cheng J."/>
            <person name="Dai P."/>
            <person name="Han X."/>
            <person name="Huang E."/>
            <person name="Gao Y."/>
            <person name="Liu J."/>
            <person name="Shao H."/>
            <person name="Ye R."/>
            <person name="Li L."/>
            <person name="Wei W."/>
            <person name="Wang X."/>
            <person name="Wang C."/>
            <person name="Huo Q."/>
            <person name="Li W."/>
            <person name="Guo W."/>
            <person name="Chen H."/>
            <person name="Chen S."/>
            <person name="Zhou L."/>
            <person name="Zhou L."/>
            <person name="Ni X."/>
            <person name="Tian J."/>
            <person name="Zhou Y."/>
            <person name="Sheng Y."/>
            <person name="Liu T."/>
            <person name="Pan Y."/>
            <person name="Xia L."/>
            <person name="Li J."/>
            <person name="Zhao F."/>
            <person name="Cao W."/>
        </authorList>
    </citation>
    <scope>NUCLEOTIDE SEQUENCE</scope>
    <source>
        <strain evidence="1">Rmic-2018</strain>
        <tissue evidence="1">Larvae</tissue>
    </source>
</reference>
<dbReference type="Proteomes" id="UP000821866">
    <property type="component" value="Chromosome 7"/>
</dbReference>
<sequence>MWTIRSALPCLGAAANWEGLLPLARVAAAVVFTTLAHSFADFHQLVSHAKVKREPPPFRALACALLSLLLLRVRYYDATLSPCSAPRVTGHTGAASVRARACVCGWYTWTRRPPVRSVRGGGEGGVVDERCGSASSVGDPALPARARLREWPPVHRVTAAAATLRRAQSRRSRRGCRRSLMPLVRETLRRLRRYVHRNVGQRVARAKKHDRAPAHERVRLGA</sequence>
<accession>A0A9J6DEY0</accession>
<reference evidence="1" key="1">
    <citation type="journal article" date="2020" name="Cell">
        <title>Large-Scale Comparative Analyses of Tick Genomes Elucidate Their Genetic Diversity and Vector Capacities.</title>
        <authorList>
            <consortium name="Tick Genome and Microbiome Consortium (TIGMIC)"/>
            <person name="Jia N."/>
            <person name="Wang J."/>
            <person name="Shi W."/>
            <person name="Du L."/>
            <person name="Sun Y."/>
            <person name="Zhan W."/>
            <person name="Jiang J.F."/>
            <person name="Wang Q."/>
            <person name="Zhang B."/>
            <person name="Ji P."/>
            <person name="Bell-Sakyi L."/>
            <person name="Cui X.M."/>
            <person name="Yuan T.T."/>
            <person name="Jiang B.G."/>
            <person name="Yang W.F."/>
            <person name="Lam T.T."/>
            <person name="Chang Q.C."/>
            <person name="Ding S.J."/>
            <person name="Wang X.J."/>
            <person name="Zhu J.G."/>
            <person name="Ruan X.D."/>
            <person name="Zhao L."/>
            <person name="Wei J.T."/>
            <person name="Ye R.Z."/>
            <person name="Que T.C."/>
            <person name="Du C.H."/>
            <person name="Zhou Y.H."/>
            <person name="Cheng J.X."/>
            <person name="Dai P.F."/>
            <person name="Guo W.B."/>
            <person name="Han X.H."/>
            <person name="Huang E.J."/>
            <person name="Li L.F."/>
            <person name="Wei W."/>
            <person name="Gao Y.C."/>
            <person name="Liu J.Z."/>
            <person name="Shao H.Z."/>
            <person name="Wang X."/>
            <person name="Wang C.C."/>
            <person name="Yang T.C."/>
            <person name="Huo Q.B."/>
            <person name="Li W."/>
            <person name="Chen H.Y."/>
            <person name="Chen S.E."/>
            <person name="Zhou L.G."/>
            <person name="Ni X.B."/>
            <person name="Tian J.H."/>
            <person name="Sheng Y."/>
            <person name="Liu T."/>
            <person name="Pan Y.S."/>
            <person name="Xia L.Y."/>
            <person name="Li J."/>
            <person name="Zhao F."/>
            <person name="Cao W.C."/>
        </authorList>
    </citation>
    <scope>NUCLEOTIDE SEQUENCE</scope>
    <source>
        <strain evidence="1">Rmic-2018</strain>
    </source>
</reference>
<evidence type="ECO:0000313" key="1">
    <source>
        <dbReference type="EMBL" id="KAH8020528.1"/>
    </source>
</evidence>
<keyword evidence="2" id="KW-1185">Reference proteome</keyword>